<dbReference type="AlphaFoldDB" id="A0A7I8KBY1"/>
<dbReference type="EMBL" id="LR746267">
    <property type="protein sequence ID" value="CAA7394704.1"/>
    <property type="molecule type" value="Genomic_DNA"/>
</dbReference>
<dbReference type="Proteomes" id="UP000663760">
    <property type="component" value="Chromosome 4"/>
</dbReference>
<organism evidence="1 2">
    <name type="scientific">Spirodela intermedia</name>
    <name type="common">Intermediate duckweed</name>
    <dbReference type="NCBI Taxonomy" id="51605"/>
    <lineage>
        <taxon>Eukaryota</taxon>
        <taxon>Viridiplantae</taxon>
        <taxon>Streptophyta</taxon>
        <taxon>Embryophyta</taxon>
        <taxon>Tracheophyta</taxon>
        <taxon>Spermatophyta</taxon>
        <taxon>Magnoliopsida</taxon>
        <taxon>Liliopsida</taxon>
        <taxon>Araceae</taxon>
        <taxon>Lemnoideae</taxon>
        <taxon>Spirodela</taxon>
    </lineage>
</organism>
<proteinExistence type="predicted"/>
<sequence>MGSNLRGTPTSVPHGLFVQPSPGCHVAQWGIGLDHALNHDWLVRFELTQDPPGGCP</sequence>
<reference evidence="1" key="1">
    <citation type="submission" date="2020-02" db="EMBL/GenBank/DDBJ databases">
        <authorList>
            <person name="Scholz U."/>
            <person name="Mascher M."/>
            <person name="Fiebig A."/>
        </authorList>
    </citation>
    <scope>NUCLEOTIDE SEQUENCE</scope>
</reference>
<accession>A0A7I8KBY1</accession>
<gene>
    <name evidence="1" type="ORF">SI8410_04005365</name>
</gene>
<protein>
    <submittedName>
        <fullName evidence="1">Uncharacterized protein</fullName>
    </submittedName>
</protein>
<keyword evidence="2" id="KW-1185">Reference proteome</keyword>
<evidence type="ECO:0000313" key="1">
    <source>
        <dbReference type="EMBL" id="CAA7394704.1"/>
    </source>
</evidence>
<name>A0A7I8KBY1_SPIIN</name>
<evidence type="ECO:0000313" key="2">
    <source>
        <dbReference type="Proteomes" id="UP000663760"/>
    </source>
</evidence>